<accession>X1U3I9</accession>
<dbReference type="AlphaFoldDB" id="X1U3I9"/>
<sequence length="43" mass="5112">MKLMKQKKDKKDRESLKGAFFVSEDPGELGKDKKELYPYLTQY</sequence>
<gene>
    <name evidence="1" type="ORF">S12H4_45811</name>
</gene>
<protein>
    <submittedName>
        <fullName evidence="1">Uncharacterized protein</fullName>
    </submittedName>
</protein>
<name>X1U3I9_9ZZZZ</name>
<dbReference type="EMBL" id="BARW01028366">
    <property type="protein sequence ID" value="GAJ12123.1"/>
    <property type="molecule type" value="Genomic_DNA"/>
</dbReference>
<proteinExistence type="predicted"/>
<evidence type="ECO:0000313" key="1">
    <source>
        <dbReference type="EMBL" id="GAJ12123.1"/>
    </source>
</evidence>
<comment type="caution">
    <text evidence="1">The sequence shown here is derived from an EMBL/GenBank/DDBJ whole genome shotgun (WGS) entry which is preliminary data.</text>
</comment>
<reference evidence="1" key="1">
    <citation type="journal article" date="2014" name="Front. Microbiol.">
        <title>High frequency of phylogenetically diverse reductive dehalogenase-homologous genes in deep subseafloor sedimentary metagenomes.</title>
        <authorList>
            <person name="Kawai M."/>
            <person name="Futagami T."/>
            <person name="Toyoda A."/>
            <person name="Takaki Y."/>
            <person name="Nishi S."/>
            <person name="Hori S."/>
            <person name="Arai W."/>
            <person name="Tsubouchi T."/>
            <person name="Morono Y."/>
            <person name="Uchiyama I."/>
            <person name="Ito T."/>
            <person name="Fujiyama A."/>
            <person name="Inagaki F."/>
            <person name="Takami H."/>
        </authorList>
    </citation>
    <scope>NUCLEOTIDE SEQUENCE</scope>
    <source>
        <strain evidence="1">Expedition CK06-06</strain>
    </source>
</reference>
<organism evidence="1">
    <name type="scientific">marine sediment metagenome</name>
    <dbReference type="NCBI Taxonomy" id="412755"/>
    <lineage>
        <taxon>unclassified sequences</taxon>
        <taxon>metagenomes</taxon>
        <taxon>ecological metagenomes</taxon>
    </lineage>
</organism>